<proteinExistence type="predicted"/>
<dbReference type="EMBL" id="JBGUBD010000013">
    <property type="protein sequence ID" value="MFA9479912.1"/>
    <property type="molecule type" value="Genomic_DNA"/>
</dbReference>
<sequence length="108" mass="12619">MDEKQFHGKLAELMGEISTLPKAEREKLEQLAVQTKQRHEKLRQTVSGLQESLDYLRLSIKYLVFDLEATRRENGYLRKMLESEQANRDDECDGMNGQFDESDLSDHD</sequence>
<comment type="caution">
    <text evidence="2">The sequence shown here is derived from an EMBL/GenBank/DDBJ whole genome shotgun (WGS) entry which is preliminary data.</text>
</comment>
<name>A0ABV4U8G8_9BACT</name>
<evidence type="ECO:0000313" key="3">
    <source>
        <dbReference type="Proteomes" id="UP001575105"/>
    </source>
</evidence>
<feature type="region of interest" description="Disordered" evidence="1">
    <location>
        <begin position="83"/>
        <end position="108"/>
    </location>
</feature>
<evidence type="ECO:0000313" key="2">
    <source>
        <dbReference type="EMBL" id="MFA9479912.1"/>
    </source>
</evidence>
<organism evidence="2 3">
    <name type="scientific">Natronomicrosphaera hydrolytica</name>
    <dbReference type="NCBI Taxonomy" id="3242702"/>
    <lineage>
        <taxon>Bacteria</taxon>
        <taxon>Pseudomonadati</taxon>
        <taxon>Planctomycetota</taxon>
        <taxon>Phycisphaerae</taxon>
        <taxon>Phycisphaerales</taxon>
        <taxon>Phycisphaeraceae</taxon>
        <taxon>Natronomicrosphaera</taxon>
    </lineage>
</organism>
<accession>A0ABV4U8G8</accession>
<evidence type="ECO:0000256" key="1">
    <source>
        <dbReference type="SAM" id="MobiDB-lite"/>
    </source>
</evidence>
<dbReference type="Proteomes" id="UP001575105">
    <property type="component" value="Unassembled WGS sequence"/>
</dbReference>
<keyword evidence="3" id="KW-1185">Reference proteome</keyword>
<protein>
    <submittedName>
        <fullName evidence="2">Transcriptional regulator</fullName>
    </submittedName>
</protein>
<dbReference type="RefSeq" id="WP_425346838.1">
    <property type="nucleotide sequence ID" value="NZ_JBGUBD010000013.1"/>
</dbReference>
<reference evidence="2 3" key="1">
    <citation type="submission" date="2024-08" db="EMBL/GenBank/DDBJ databases">
        <title>Whole-genome sequencing of halo(alkali)philic microorganisms from hypersaline lakes.</title>
        <authorList>
            <person name="Sorokin D.Y."/>
            <person name="Merkel A.Y."/>
            <person name="Messina E."/>
            <person name="Yakimov M."/>
        </authorList>
    </citation>
    <scope>NUCLEOTIDE SEQUENCE [LARGE SCALE GENOMIC DNA]</scope>
    <source>
        <strain evidence="2 3">AB-hyl4</strain>
    </source>
</reference>
<gene>
    <name evidence="2" type="ORF">ACERK3_16635</name>
</gene>